<dbReference type="EMBL" id="AM778910">
    <property type="protein sequence ID" value="CAO86666.1"/>
    <property type="molecule type" value="Genomic_DNA"/>
</dbReference>
<keyword evidence="1" id="KW-0472">Membrane</keyword>
<feature type="transmembrane region" description="Helical" evidence="1">
    <location>
        <begin position="273"/>
        <end position="293"/>
    </location>
</feature>
<feature type="transmembrane region" description="Helical" evidence="1">
    <location>
        <begin position="136"/>
        <end position="155"/>
    </location>
</feature>
<proteinExistence type="predicted"/>
<feature type="transmembrane region" description="Helical" evidence="1">
    <location>
        <begin position="162"/>
        <end position="180"/>
    </location>
</feature>
<name>A8YC36_MICA7</name>
<dbReference type="Gene3D" id="1.10.1760.20">
    <property type="match status" value="1"/>
</dbReference>
<dbReference type="Pfam" id="PF07155">
    <property type="entry name" value="ECF-ribofla_trS"/>
    <property type="match status" value="1"/>
</dbReference>
<dbReference type="AlphaFoldDB" id="A8YC36"/>
<evidence type="ECO:0000313" key="2">
    <source>
        <dbReference type="EMBL" id="CAO86666.1"/>
    </source>
</evidence>
<feature type="transmembrane region" description="Helical" evidence="1">
    <location>
        <begin position="68"/>
        <end position="93"/>
    </location>
</feature>
<evidence type="ECO:0000256" key="1">
    <source>
        <dbReference type="SAM" id="Phobius"/>
    </source>
</evidence>
<feature type="transmembrane region" description="Helical" evidence="1">
    <location>
        <begin position="223"/>
        <end position="253"/>
    </location>
</feature>
<keyword evidence="1" id="KW-1133">Transmembrane helix</keyword>
<dbReference type="InterPro" id="IPR009825">
    <property type="entry name" value="ECF_substrate-spec-like"/>
</dbReference>
<sequence length="303" mass="32156">MGMQRLPPFRLLKSAAITLTINCPKRIKPEDDRKVRITLSSMTLDIIPEGEERKVEAVSSAAIDGAPIAYIVVLAAIVTTLSFIPFSIVLASGGSMPLSQAVFPLLGWLLGPISGAIASGIGSLIGAFLAPYTAGIPAISVFGAIIASFVAGTMVLGKKRRYWWLGLTLIFLIPLFIYANRAIGLNGISPQVFIAGAFVDWSALVLFILPTRTLFPHWIKGSNLALVAAGIFGGTWTASGLSHLGAVAITYSIFNWPEEVWIALIGIVPIENLIRSLVGMVIGCGVIAGLRAIGLVKSREAIY</sequence>
<reference evidence="2" key="1">
    <citation type="submission" date="2007-08" db="EMBL/GenBank/DDBJ databases">
        <authorList>
            <person name="Frangeul L."/>
        </authorList>
    </citation>
    <scope>NUCLEOTIDE SEQUENCE</scope>
    <source>
        <strain evidence="2">PCC 7806</strain>
    </source>
</reference>
<feature type="transmembrane region" description="Helical" evidence="1">
    <location>
        <begin position="105"/>
        <end position="130"/>
    </location>
</feature>
<dbReference type="GO" id="GO:0016020">
    <property type="term" value="C:membrane"/>
    <property type="evidence" value="ECO:0007669"/>
    <property type="project" value="InterPro"/>
</dbReference>
<feature type="transmembrane region" description="Helical" evidence="1">
    <location>
        <begin position="192"/>
        <end position="211"/>
    </location>
</feature>
<accession>A8YC36</accession>
<keyword evidence="1" id="KW-0812">Transmembrane</keyword>
<gene>
    <name evidence="2" type="ORF">IPF_3939</name>
</gene>
<protein>
    <submittedName>
        <fullName evidence="2">Similar to tr|Q4C7R3|Q4C7R3_CROWT Hypothetical protein</fullName>
    </submittedName>
</protein>
<organism evidence="2">
    <name type="scientific">Microcystis aeruginosa (strain PCC 7806)</name>
    <dbReference type="NCBI Taxonomy" id="267872"/>
    <lineage>
        <taxon>Bacteria</taxon>
        <taxon>Bacillati</taxon>
        <taxon>Cyanobacteriota</taxon>
        <taxon>Cyanophyceae</taxon>
        <taxon>Oscillatoriophycideae</taxon>
        <taxon>Chroococcales</taxon>
        <taxon>Microcystaceae</taxon>
        <taxon>Microcystis</taxon>
    </lineage>
</organism>